<dbReference type="InterPro" id="IPR035451">
    <property type="entry name" value="Ada-like_dom_sf"/>
</dbReference>
<keyword evidence="3" id="KW-0378">Hydrolase</keyword>
<name>A0ABV1JJJ5_9ACTN</name>
<dbReference type="Pfam" id="PF13930">
    <property type="entry name" value="Endonuclea_NS_2"/>
    <property type="match status" value="1"/>
</dbReference>
<protein>
    <submittedName>
        <fullName evidence="3">DNA/RNA non-specific endonuclease</fullName>
    </submittedName>
</protein>
<dbReference type="EMBL" id="JBBNOP010000021">
    <property type="protein sequence ID" value="MEQ3364277.1"/>
    <property type="molecule type" value="Genomic_DNA"/>
</dbReference>
<feature type="compositionally biased region" description="Low complexity" evidence="1">
    <location>
        <begin position="35"/>
        <end position="52"/>
    </location>
</feature>
<organism evidence="3 4">
    <name type="scientific">Raoultibacter massiliensis</name>
    <dbReference type="NCBI Taxonomy" id="1852371"/>
    <lineage>
        <taxon>Bacteria</taxon>
        <taxon>Bacillati</taxon>
        <taxon>Actinomycetota</taxon>
        <taxon>Coriobacteriia</taxon>
        <taxon>Eggerthellales</taxon>
        <taxon>Eggerthellaceae</taxon>
        <taxon>Raoultibacter</taxon>
    </lineage>
</organism>
<evidence type="ECO:0000256" key="1">
    <source>
        <dbReference type="SAM" id="MobiDB-lite"/>
    </source>
</evidence>
<accession>A0ABV1JJJ5</accession>
<feature type="region of interest" description="Disordered" evidence="1">
    <location>
        <begin position="35"/>
        <end position="70"/>
    </location>
</feature>
<dbReference type="Gene3D" id="3.40.570.10">
    <property type="entry name" value="Extracellular Endonuclease, subunit A"/>
    <property type="match status" value="1"/>
</dbReference>
<dbReference type="RefSeq" id="WP_349227980.1">
    <property type="nucleotide sequence ID" value="NZ_JBBNOP010000021.1"/>
</dbReference>
<evidence type="ECO:0000259" key="2">
    <source>
        <dbReference type="Pfam" id="PF13930"/>
    </source>
</evidence>
<keyword evidence="3" id="KW-0255">Endonuclease</keyword>
<feature type="domain" description="Type VII secretion system protein EssD-like" evidence="2">
    <location>
        <begin position="107"/>
        <end position="233"/>
    </location>
</feature>
<evidence type="ECO:0000313" key="4">
    <source>
        <dbReference type="Proteomes" id="UP001487305"/>
    </source>
</evidence>
<dbReference type="InterPro" id="IPR044929">
    <property type="entry name" value="DNA/RNA_non-sp_Endonuclease_sf"/>
</dbReference>
<reference evidence="3 4" key="1">
    <citation type="submission" date="2024-04" db="EMBL/GenBank/DDBJ databases">
        <title>Human intestinal bacterial collection.</title>
        <authorList>
            <person name="Pauvert C."/>
            <person name="Hitch T.C.A."/>
            <person name="Clavel T."/>
        </authorList>
    </citation>
    <scope>NUCLEOTIDE SEQUENCE [LARGE SCALE GENOMIC DNA]</scope>
    <source>
        <strain evidence="3 4">CLA-KB-H42</strain>
    </source>
</reference>
<sequence length="331" mass="35549">MMFSNSKWTAIQSRILPLILALLLSLSILPGCSGSSNVEPSDSESSTSVEQSVAEDAEEKVAAPEPAEDEEAVFDVAQVPSFTGSPYTVIAGNVPGLAEADAEGVTESYSPLDALGRCGVAIAVVSPETMPTEERGSIGMVKPSGWHTVRYDDLVDGKYLYNRCHLLGYQLTGENANEENLITGTRYMNVDGMLPFENDVAEYVERTGGSVLMRVTPVFVDDELVARGVQMEALSLGDGGRGISFNVYCYNVQPGVSIDYATGESWRSGQQEAAPSSSQVMDYVLNTSSKKFHLPGCSSIDRMAEKNKQSYTGARDDLISQGYDPCGNCNP</sequence>
<comment type="caution">
    <text evidence="3">The sequence shown here is derived from an EMBL/GenBank/DDBJ whole genome shotgun (WGS) entry which is preliminary data.</text>
</comment>
<gene>
    <name evidence="3" type="ORF">AAA083_14955</name>
</gene>
<dbReference type="Proteomes" id="UP001487305">
    <property type="component" value="Unassembled WGS sequence"/>
</dbReference>
<evidence type="ECO:0000313" key="3">
    <source>
        <dbReference type="EMBL" id="MEQ3364277.1"/>
    </source>
</evidence>
<dbReference type="SUPFAM" id="SSF57884">
    <property type="entry name" value="Ada DNA repair protein, N-terminal domain (N-Ada 10)"/>
    <property type="match status" value="1"/>
</dbReference>
<keyword evidence="3" id="KW-0540">Nuclease</keyword>
<dbReference type="InterPro" id="IPR044927">
    <property type="entry name" value="Endonuclea_NS_2"/>
</dbReference>
<dbReference type="Gene3D" id="3.40.10.10">
    <property type="entry name" value="DNA Methylphosphotriester Repair Domain"/>
    <property type="match status" value="1"/>
</dbReference>
<keyword evidence="4" id="KW-1185">Reference proteome</keyword>
<proteinExistence type="predicted"/>
<dbReference type="GO" id="GO:0004519">
    <property type="term" value="F:endonuclease activity"/>
    <property type="evidence" value="ECO:0007669"/>
    <property type="project" value="UniProtKB-KW"/>
</dbReference>